<evidence type="ECO:0000256" key="4">
    <source>
        <dbReference type="ARBA" id="ARBA00022553"/>
    </source>
</evidence>
<evidence type="ECO:0000256" key="8">
    <source>
        <dbReference type="ARBA" id="ARBA00022737"/>
    </source>
</evidence>
<organism evidence="13 14">
    <name type="scientific">Acer saccharum</name>
    <name type="common">Sugar maple</name>
    <dbReference type="NCBI Taxonomy" id="4024"/>
    <lineage>
        <taxon>Eukaryota</taxon>
        <taxon>Viridiplantae</taxon>
        <taxon>Streptophyta</taxon>
        <taxon>Embryophyta</taxon>
        <taxon>Tracheophyta</taxon>
        <taxon>Spermatophyta</taxon>
        <taxon>Magnoliopsida</taxon>
        <taxon>eudicotyledons</taxon>
        <taxon>Gunneridae</taxon>
        <taxon>Pentapetalae</taxon>
        <taxon>rosids</taxon>
        <taxon>malvids</taxon>
        <taxon>Sapindales</taxon>
        <taxon>Sapindaceae</taxon>
        <taxon>Hippocastanoideae</taxon>
        <taxon>Acereae</taxon>
        <taxon>Acer</taxon>
    </lineage>
</organism>
<dbReference type="GO" id="GO:0009653">
    <property type="term" value="P:anatomical structure morphogenesis"/>
    <property type="evidence" value="ECO:0007669"/>
    <property type="project" value="UniProtKB-ARBA"/>
</dbReference>
<dbReference type="FunFam" id="3.80.10.10:FF:000383">
    <property type="entry name" value="Leucine-rich repeat receptor protein kinase EMS1"/>
    <property type="match status" value="1"/>
</dbReference>
<keyword evidence="3" id="KW-1003">Cell membrane</keyword>
<keyword evidence="6" id="KW-0812">Transmembrane</keyword>
<evidence type="ECO:0008006" key="15">
    <source>
        <dbReference type="Google" id="ProtNLM"/>
    </source>
</evidence>
<evidence type="ECO:0000256" key="11">
    <source>
        <dbReference type="ARBA" id="ARBA00023170"/>
    </source>
</evidence>
<dbReference type="Pfam" id="PF00560">
    <property type="entry name" value="LRR_1"/>
    <property type="match status" value="11"/>
</dbReference>
<dbReference type="Pfam" id="PF13855">
    <property type="entry name" value="LRR_8"/>
    <property type="match status" value="2"/>
</dbReference>
<dbReference type="InterPro" id="IPR001611">
    <property type="entry name" value="Leu-rich_rpt"/>
</dbReference>
<dbReference type="InterPro" id="IPR046956">
    <property type="entry name" value="RLP23-like"/>
</dbReference>
<dbReference type="FunFam" id="3.80.10.10:FF:000041">
    <property type="entry name" value="LRR receptor-like serine/threonine-protein kinase ERECTA"/>
    <property type="match status" value="1"/>
</dbReference>
<evidence type="ECO:0000256" key="2">
    <source>
        <dbReference type="ARBA" id="ARBA00009592"/>
    </source>
</evidence>
<evidence type="ECO:0000256" key="10">
    <source>
        <dbReference type="ARBA" id="ARBA00023136"/>
    </source>
</evidence>
<evidence type="ECO:0000256" key="9">
    <source>
        <dbReference type="ARBA" id="ARBA00022989"/>
    </source>
</evidence>
<name>A0AA39S5G2_ACESA</name>
<dbReference type="Gene3D" id="3.80.10.10">
    <property type="entry name" value="Ribonuclease Inhibitor"/>
    <property type="match status" value="6"/>
</dbReference>
<dbReference type="SUPFAM" id="SSF52058">
    <property type="entry name" value="L domain-like"/>
    <property type="match status" value="3"/>
</dbReference>
<keyword evidence="4" id="KW-0597">Phosphoprotein</keyword>
<evidence type="ECO:0000256" key="3">
    <source>
        <dbReference type="ARBA" id="ARBA00022475"/>
    </source>
</evidence>
<dbReference type="FunFam" id="3.80.10.10:FF:000095">
    <property type="entry name" value="LRR receptor-like serine/threonine-protein kinase GSO1"/>
    <property type="match status" value="2"/>
</dbReference>
<dbReference type="PROSITE" id="PS51450">
    <property type="entry name" value="LRR"/>
    <property type="match status" value="1"/>
</dbReference>
<keyword evidence="5" id="KW-0433">Leucine-rich repeat</keyword>
<dbReference type="SMART" id="SM00369">
    <property type="entry name" value="LRR_TYP"/>
    <property type="match status" value="6"/>
</dbReference>
<dbReference type="InterPro" id="IPR025875">
    <property type="entry name" value="Leu-rich_rpt_4"/>
</dbReference>
<evidence type="ECO:0000256" key="1">
    <source>
        <dbReference type="ARBA" id="ARBA00004251"/>
    </source>
</evidence>
<dbReference type="InterPro" id="IPR003591">
    <property type="entry name" value="Leu-rich_rpt_typical-subtyp"/>
</dbReference>
<keyword evidence="7" id="KW-0732">Signal</keyword>
<dbReference type="InterPro" id="IPR032675">
    <property type="entry name" value="LRR_dom_sf"/>
</dbReference>
<accession>A0AA39S5G2</accession>
<evidence type="ECO:0000256" key="12">
    <source>
        <dbReference type="ARBA" id="ARBA00023180"/>
    </source>
</evidence>
<proteinExistence type="inferred from homology"/>
<dbReference type="GO" id="GO:0099402">
    <property type="term" value="P:plant organ development"/>
    <property type="evidence" value="ECO:0007669"/>
    <property type="project" value="UniProtKB-ARBA"/>
</dbReference>
<dbReference type="PANTHER" id="PTHR48061:SF2">
    <property type="entry name" value="RECEPTOR LIKE PROTEIN 30-LIKE"/>
    <property type="match status" value="1"/>
</dbReference>
<dbReference type="FunFam" id="3.80.10.10:FF:000400">
    <property type="entry name" value="Nuclear pore complex protein NUP107"/>
    <property type="match status" value="1"/>
</dbReference>
<dbReference type="PANTHER" id="PTHR48061">
    <property type="entry name" value="LEUCINE-RICH REPEAT RECEPTOR PROTEIN KINASE EMS1-LIKE-RELATED"/>
    <property type="match status" value="1"/>
</dbReference>
<reference evidence="13" key="2">
    <citation type="submission" date="2023-06" db="EMBL/GenBank/DDBJ databases">
        <authorList>
            <person name="Swenson N.G."/>
            <person name="Wegrzyn J.L."/>
            <person name="Mcevoy S.L."/>
        </authorList>
    </citation>
    <scope>NUCLEOTIDE SEQUENCE</scope>
    <source>
        <strain evidence="13">NS2018</strain>
        <tissue evidence="13">Leaf</tissue>
    </source>
</reference>
<gene>
    <name evidence="13" type="ORF">LWI29_017110</name>
</gene>
<evidence type="ECO:0000256" key="5">
    <source>
        <dbReference type="ARBA" id="ARBA00022614"/>
    </source>
</evidence>
<dbReference type="Pfam" id="PF12799">
    <property type="entry name" value="LRR_4"/>
    <property type="match status" value="1"/>
</dbReference>
<keyword evidence="11" id="KW-0675">Receptor</keyword>
<comment type="caution">
    <text evidence="13">The sequence shown here is derived from an EMBL/GenBank/DDBJ whole genome shotgun (WGS) entry which is preliminary data.</text>
</comment>
<keyword evidence="9" id="KW-1133">Transmembrane helix</keyword>
<dbReference type="SUPFAM" id="SSF52047">
    <property type="entry name" value="RNI-like"/>
    <property type="match status" value="1"/>
</dbReference>
<evidence type="ECO:0000256" key="7">
    <source>
        <dbReference type="ARBA" id="ARBA00022729"/>
    </source>
</evidence>
<comment type="subcellular location">
    <subcellularLocation>
        <location evidence="1">Cell membrane</location>
        <topology evidence="1">Single-pass type I membrane protein</topology>
    </subcellularLocation>
</comment>
<dbReference type="EMBL" id="JAUESC010000383">
    <property type="protein sequence ID" value="KAK0584687.1"/>
    <property type="molecule type" value="Genomic_DNA"/>
</dbReference>
<reference evidence="13" key="1">
    <citation type="journal article" date="2022" name="Plant J.">
        <title>Strategies of tolerance reflected in two North American maple genomes.</title>
        <authorList>
            <person name="McEvoy S.L."/>
            <person name="Sezen U.U."/>
            <person name="Trouern-Trend A."/>
            <person name="McMahon S.M."/>
            <person name="Schaberg P.G."/>
            <person name="Yang J."/>
            <person name="Wegrzyn J.L."/>
            <person name="Swenson N.G."/>
        </authorList>
    </citation>
    <scope>NUCLEOTIDE SEQUENCE</scope>
    <source>
        <strain evidence="13">NS2018</strain>
    </source>
</reference>
<comment type="similarity">
    <text evidence="2">Belongs to the RLP family.</text>
</comment>
<keyword evidence="10" id="KW-0472">Membrane</keyword>
<evidence type="ECO:0000313" key="13">
    <source>
        <dbReference type="EMBL" id="KAK0584687.1"/>
    </source>
</evidence>
<dbReference type="Proteomes" id="UP001168877">
    <property type="component" value="Unassembled WGS sequence"/>
</dbReference>
<keyword evidence="8" id="KW-0677">Repeat</keyword>
<evidence type="ECO:0000256" key="6">
    <source>
        <dbReference type="ARBA" id="ARBA00022692"/>
    </source>
</evidence>
<sequence length="1433" mass="159558">MLHIIDLASNNFTGRLPQKGLTTWEAMMVDEQKAQSQFKHLQFEMVNGSQHYQDTVTVTMKGLEMELVKILTLFTSIDLSSNNFRGSILEELGFGISFVVVVAPLIFSEKVNLCFSSFPPNIRILKLASCKLVMIPNLKNCSSIDELDLSVNQISGEIPNWIWEVAGTNLNLSHNSLVGFQEPYSIKNLRYLDLHSNRLQGKIPLPPLEARVVDYSSNNFTSSIPDDIGNIAFLMQFFSVSNNKLTGVIPESLCNATRLNVLDLSINNLSGRIPTCLIEMGENLGVLNVKRNNLYGTIPDRFPGNCGFQTLSMNSNQLEGLVPKSLANCTTLEVLDLGNNKINDAFPCWLKNVSSLHVLVLRSNKFYGNISCLEYDVSWPMLQIIDLASNNFTGRLPQKGLTTWEAMMVDEHKAQSQLTHLQFEMQNSYHEIPLLTFDSTWSVRLVQWNQSTDCCTWSGVYCDMAGRVIGLHLSEESICGLLPPSMGYLTRLEYLDLSFNNFTGPLPPSMGNLTQLEHLDLSINSFTGPLPPSMGNLTQLEYVDLLLNNFSGFIPSFHMSRSLNYLSLSSNCLTGGIASTDWQQLQDLSQVDLSFNFLNGSIPPSLFTLPLRENLQLSNNQFEGQIPEFLNAPSSVLYALDLSVNRLEGPIPMSIFELKNLHFLNLASNKFNGTVQLDVIGRLGNLTHFDLSYNNLAVNVNSSFSSFPPDIYSLKLASCKLVMIPNLKKISSADLDLSDNHISGEIPNWIWEVSIILNLSHNSLVGFQEPYSIKNLGYLDLHSNQLQGKIPLPPPDARVVDYSSNNFTSSIPDDIGNIALRMEFFSVSNNKLTGVIPESLCNATRLQVLDLSINNLSGRIPTSLIEMGKNLGVLNVRRNSLYGTIPDRFRGDCGLQTLSMNSNQLEGSVPKSLANCTKLEVLDLGNNNIRDAFPCWLKNVSSLHVLVLRSNKFYGNIDCLEYHVFWPMLQIIDLASNNFTGRLPQKGLTTWEAMMVDEQKAQSQLKHLQFQMAGENQHYQDAVTVTLKGVIPESICNATNLKVLDLSSNNLSGSIPACLIQRSEYLNDPIVRQNNLGVLNVRRNSLNGTISDKFPANYGLRTLNMNGNQLEGSIPKSLANCGVLEVLDLVGKGSLAALNLSHNSLVGLQEPFSIPFLIALDLHSNRLQGKIPPPPARYLDHSNNNFSNSIPHDTGNLFSMTLFFSLSNNKLTGVIPKSICEATYLQVLDLSSNNLSGSIPACLIQRSKYLNVLNVRRNSLNSTIPDKFPANRGLRTINMNGNHLEGIIPKSLANCRVLEVLDLGHNHINDAFPCWLKNVSSLHVLVLQSNRFNGNINCLEHDVSWPTLQIFDLGSNYYNGRLPQKGLTTWEAVMVDENNAQPQLEHLQFEIQPFNHLYYQDTVTVTSKGLEMELVKILTLFNSIDLSSNKFQG</sequence>
<dbReference type="GO" id="GO:0005886">
    <property type="term" value="C:plasma membrane"/>
    <property type="evidence" value="ECO:0007669"/>
    <property type="project" value="UniProtKB-SubCell"/>
</dbReference>
<evidence type="ECO:0000313" key="14">
    <source>
        <dbReference type="Proteomes" id="UP001168877"/>
    </source>
</evidence>
<dbReference type="SMART" id="SM00365">
    <property type="entry name" value="LRR_SD22"/>
    <property type="match status" value="5"/>
</dbReference>
<keyword evidence="14" id="KW-1185">Reference proteome</keyword>
<keyword evidence="12" id="KW-0325">Glycoprotein</keyword>
<protein>
    <recommendedName>
        <fullName evidence="15">Leucine-rich repeat-containing N-terminal plant-type domain-containing protein</fullName>
    </recommendedName>
</protein>